<accession>A0A3B1ATM2</accession>
<proteinExistence type="predicted"/>
<keyword evidence="1" id="KW-1133">Transmembrane helix</keyword>
<keyword evidence="1" id="KW-0812">Transmembrane</keyword>
<feature type="transmembrane region" description="Helical" evidence="1">
    <location>
        <begin position="43"/>
        <end position="67"/>
    </location>
</feature>
<gene>
    <name evidence="2" type="ORF">MNBD_GAMMA26-2558</name>
</gene>
<organism evidence="2">
    <name type="scientific">hydrothermal vent metagenome</name>
    <dbReference type="NCBI Taxonomy" id="652676"/>
    <lineage>
        <taxon>unclassified sequences</taxon>
        <taxon>metagenomes</taxon>
        <taxon>ecological metagenomes</taxon>
    </lineage>
</organism>
<evidence type="ECO:0000313" key="2">
    <source>
        <dbReference type="EMBL" id="VAX09329.1"/>
    </source>
</evidence>
<reference evidence="2" key="1">
    <citation type="submission" date="2018-06" db="EMBL/GenBank/DDBJ databases">
        <authorList>
            <person name="Zhirakovskaya E."/>
        </authorList>
    </citation>
    <scope>NUCLEOTIDE SEQUENCE</scope>
</reference>
<evidence type="ECO:0000256" key="1">
    <source>
        <dbReference type="SAM" id="Phobius"/>
    </source>
</evidence>
<dbReference type="AlphaFoldDB" id="A0A3B1ATM2"/>
<sequence>MNRKEVVAIAVRLFSIALAIYGLNNLPGMVMYFDREEFQNAAYVFTGVSSLTFIVAILLWFFPYTVASKILPNENPEKQAYSWNREEALTCGFIILGVYFLYYVISDAIYWLYISNYSLSFEDLPVELNADQLARIYATIVEFVITILLIFGSRGIANIILKLRYTGINSSNN</sequence>
<name>A0A3B1ATM2_9ZZZZ</name>
<keyword evidence="1" id="KW-0472">Membrane</keyword>
<protein>
    <submittedName>
        <fullName evidence="2">Uncharacterized protein</fullName>
    </submittedName>
</protein>
<feature type="transmembrane region" description="Helical" evidence="1">
    <location>
        <begin position="88"/>
        <end position="113"/>
    </location>
</feature>
<feature type="transmembrane region" description="Helical" evidence="1">
    <location>
        <begin position="133"/>
        <end position="152"/>
    </location>
</feature>
<dbReference type="EMBL" id="UOFX01000050">
    <property type="protein sequence ID" value="VAX09329.1"/>
    <property type="molecule type" value="Genomic_DNA"/>
</dbReference>